<organism evidence="2 3">
    <name type="scientific">Volvox africanus</name>
    <dbReference type="NCBI Taxonomy" id="51714"/>
    <lineage>
        <taxon>Eukaryota</taxon>
        <taxon>Viridiplantae</taxon>
        <taxon>Chlorophyta</taxon>
        <taxon>core chlorophytes</taxon>
        <taxon>Chlorophyceae</taxon>
        <taxon>CS clade</taxon>
        <taxon>Chlamydomonadales</taxon>
        <taxon>Volvocaceae</taxon>
        <taxon>Volvox</taxon>
    </lineage>
</organism>
<evidence type="ECO:0000313" key="3">
    <source>
        <dbReference type="Proteomes" id="UP000747399"/>
    </source>
</evidence>
<feature type="region of interest" description="Disordered" evidence="1">
    <location>
        <begin position="1"/>
        <end position="62"/>
    </location>
</feature>
<accession>A0A8J4F581</accession>
<keyword evidence="3" id="KW-1185">Reference proteome</keyword>
<reference evidence="2" key="1">
    <citation type="journal article" date="2021" name="Proc. Natl. Acad. Sci. U.S.A.">
        <title>Three genomes in the algal genus Volvox reveal the fate of a haploid sex-determining region after a transition to homothallism.</title>
        <authorList>
            <person name="Yamamoto K."/>
            <person name="Hamaji T."/>
            <person name="Kawai-Toyooka H."/>
            <person name="Matsuzaki R."/>
            <person name="Takahashi F."/>
            <person name="Nishimura Y."/>
            <person name="Kawachi M."/>
            <person name="Noguchi H."/>
            <person name="Minakuchi Y."/>
            <person name="Umen J.G."/>
            <person name="Toyoda A."/>
            <person name="Nozaki H."/>
        </authorList>
    </citation>
    <scope>NUCLEOTIDE SEQUENCE</scope>
    <source>
        <strain evidence="2">NIES-3780</strain>
    </source>
</reference>
<proteinExistence type="predicted"/>
<feature type="compositionally biased region" description="Pro residues" evidence="1">
    <location>
        <begin position="36"/>
        <end position="45"/>
    </location>
</feature>
<evidence type="ECO:0000256" key="1">
    <source>
        <dbReference type="SAM" id="MobiDB-lite"/>
    </source>
</evidence>
<name>A0A8J4F581_9CHLO</name>
<dbReference type="Proteomes" id="UP000747399">
    <property type="component" value="Unassembled WGS sequence"/>
</dbReference>
<gene>
    <name evidence="2" type="ORF">Vafri_12257</name>
</gene>
<dbReference type="AlphaFoldDB" id="A0A8J4F581"/>
<dbReference type="EMBL" id="BNCO01000026">
    <property type="protein sequence ID" value="GIL56994.1"/>
    <property type="molecule type" value="Genomic_DNA"/>
</dbReference>
<protein>
    <submittedName>
        <fullName evidence="2">Uncharacterized protein</fullName>
    </submittedName>
</protein>
<evidence type="ECO:0000313" key="2">
    <source>
        <dbReference type="EMBL" id="GIL56994.1"/>
    </source>
</evidence>
<comment type="caution">
    <text evidence="2">The sequence shown here is derived from an EMBL/GenBank/DDBJ whole genome shotgun (WGS) entry which is preliminary data.</text>
</comment>
<sequence length="116" mass="12038">MPPRAAGRGGDATFPVANAEDREDDTLLSGGGGKLPPGPTAPLPPRGAAARPSNSEWSIRNSSCSGGYLRVAKTIEQRTSPGASKNPLLCIGPKTRHTGAEDPVGKRWMSIPHDIA</sequence>
<feature type="region of interest" description="Disordered" evidence="1">
    <location>
        <begin position="76"/>
        <end position="116"/>
    </location>
</feature>